<dbReference type="PIRSF" id="PIRSF008711">
    <property type="entry name" value="UCP008711"/>
    <property type="match status" value="1"/>
</dbReference>
<keyword evidence="2" id="KW-1185">Reference proteome</keyword>
<dbReference type="SUPFAM" id="SSF89232">
    <property type="entry name" value="Hypothetical protein TM1070"/>
    <property type="match status" value="1"/>
</dbReference>
<dbReference type="EMBL" id="CP116968">
    <property type="protein sequence ID" value="WNM62630.1"/>
    <property type="molecule type" value="Genomic_DNA"/>
</dbReference>
<evidence type="ECO:0000313" key="2">
    <source>
        <dbReference type="Proteomes" id="UP001302494"/>
    </source>
</evidence>
<organism evidence="1 2">
    <name type="scientific">Candidatus Nitrospira neomarina</name>
    <dbReference type="NCBI Taxonomy" id="3020899"/>
    <lineage>
        <taxon>Bacteria</taxon>
        <taxon>Pseudomonadati</taxon>
        <taxon>Nitrospirota</taxon>
        <taxon>Nitrospiria</taxon>
        <taxon>Nitrospirales</taxon>
        <taxon>Nitrospiraceae</taxon>
        <taxon>Nitrospira</taxon>
    </lineage>
</organism>
<proteinExistence type="predicted"/>
<dbReference type="InterPro" id="IPR036698">
    <property type="entry name" value="TM1070-like_sf"/>
</dbReference>
<dbReference type="Gene3D" id="2.60.290.11">
    <property type="entry name" value="TM1070-like"/>
    <property type="match status" value="1"/>
</dbReference>
<name>A0AA96GLP9_9BACT</name>
<sequence length="126" mass="14029">MNPPMGAKRWAIPEGYIPAGSHGPEPQMTSHETACLLNVSNDPAHVVVTIFYADRDPAGPYHITVPPRRTSHVRFNDLRDPEPIPRDTDFASLFESDVPIVVQHTRLDSRQAENALMSTIAYTDHS</sequence>
<evidence type="ECO:0000313" key="1">
    <source>
        <dbReference type="EMBL" id="WNM62630.1"/>
    </source>
</evidence>
<dbReference type="InterPro" id="IPR009794">
    <property type="entry name" value="ASRT"/>
</dbReference>
<gene>
    <name evidence="1" type="ORF">PQG83_02470</name>
</gene>
<dbReference type="KEGG" id="nneo:PQG83_02470"/>
<dbReference type="Pfam" id="PF07100">
    <property type="entry name" value="ASRT"/>
    <property type="match status" value="1"/>
</dbReference>
<protein>
    <submittedName>
        <fullName evidence="1">Sensory rhodopsin transducer</fullName>
    </submittedName>
</protein>
<dbReference type="AlphaFoldDB" id="A0AA96GLP9"/>
<accession>A0AA96GLP9</accession>
<reference evidence="1 2" key="1">
    <citation type="submission" date="2023-01" db="EMBL/GenBank/DDBJ databases">
        <title>Cultivation and genomic characterization of new, ubiquitous marine nitrite-oxidizing bacteria from the Nitrospirales.</title>
        <authorList>
            <person name="Mueller A.J."/>
            <person name="Daebeler A."/>
            <person name="Herbold C.W."/>
            <person name="Kirkegaard R.H."/>
            <person name="Daims H."/>
        </authorList>
    </citation>
    <scope>NUCLEOTIDE SEQUENCE [LARGE SCALE GENOMIC DNA]</scope>
    <source>
        <strain evidence="1 2">DK</strain>
    </source>
</reference>
<dbReference type="Proteomes" id="UP001302494">
    <property type="component" value="Chromosome"/>
</dbReference>
<dbReference type="RefSeq" id="WP_312746401.1">
    <property type="nucleotide sequence ID" value="NZ_CP116968.1"/>
</dbReference>